<dbReference type="InterPro" id="IPR049639">
    <property type="entry name" value="RstR"/>
</dbReference>
<dbReference type="SMART" id="SM00530">
    <property type="entry name" value="HTH_XRE"/>
    <property type="match status" value="1"/>
</dbReference>
<keyword evidence="4" id="KW-1185">Reference proteome</keyword>
<dbReference type="Gene3D" id="1.10.260.40">
    <property type="entry name" value="lambda repressor-like DNA-binding domains"/>
    <property type="match status" value="1"/>
</dbReference>
<evidence type="ECO:0000313" key="3">
    <source>
        <dbReference type="EMBL" id="PXY42835.1"/>
    </source>
</evidence>
<gene>
    <name evidence="3" type="ORF">DMB65_02120</name>
</gene>
<accession>A0A2V4BV10</accession>
<evidence type="ECO:0000313" key="4">
    <source>
        <dbReference type="Proteomes" id="UP000247903"/>
    </source>
</evidence>
<dbReference type="AlphaFoldDB" id="A0A2V4BV10"/>
<protein>
    <submittedName>
        <fullName evidence="3">XRE family transcriptional regulator</fullName>
    </submittedName>
</protein>
<dbReference type="PROSITE" id="PS50943">
    <property type="entry name" value="HTH_CROC1"/>
    <property type="match status" value="1"/>
</dbReference>
<dbReference type="PANTHER" id="PTHR46558:SF11">
    <property type="entry name" value="HTH-TYPE TRANSCRIPTIONAL REGULATOR XRE"/>
    <property type="match status" value="1"/>
</dbReference>
<keyword evidence="1" id="KW-0238">DNA-binding</keyword>
<comment type="caution">
    <text evidence="3">The sequence shown here is derived from an EMBL/GenBank/DDBJ whole genome shotgun (WGS) entry which is preliminary data.</text>
</comment>
<dbReference type="RefSeq" id="WP_110305010.1">
    <property type="nucleotide sequence ID" value="NZ_QJHK01000001.1"/>
</dbReference>
<dbReference type="NCBIfam" id="NF041951">
    <property type="entry name" value="phage_RstR"/>
    <property type="match status" value="1"/>
</dbReference>
<evidence type="ECO:0000256" key="1">
    <source>
        <dbReference type="ARBA" id="ARBA00023125"/>
    </source>
</evidence>
<dbReference type="GO" id="GO:0003677">
    <property type="term" value="F:DNA binding"/>
    <property type="evidence" value="ECO:0007669"/>
    <property type="project" value="UniProtKB-KW"/>
</dbReference>
<proteinExistence type="predicted"/>
<dbReference type="Proteomes" id="UP000247903">
    <property type="component" value="Unassembled WGS sequence"/>
</dbReference>
<dbReference type="SUPFAM" id="SSF47413">
    <property type="entry name" value="lambda repressor-like DNA-binding domains"/>
    <property type="match status" value="1"/>
</dbReference>
<sequence>MKFGEKITQLKKAKNLSQIALAEATGISRDAISKYERGDAVPSVEYAKRIADVLGVSLDYLAGEEDKEEVLDNEAVKRIKEIQKLPLSEKEKIYSVIDALIRDHKTKKAYSS</sequence>
<name>A0A2V4BV10_9FLAO</name>
<reference evidence="3 4" key="1">
    <citation type="submission" date="2018-05" db="EMBL/GenBank/DDBJ databases">
        <title>Flavobacterium sp. strain IMCC34759, incomplete genome.</title>
        <authorList>
            <person name="Joung Y."/>
            <person name="Cho J."/>
        </authorList>
    </citation>
    <scope>NUCLEOTIDE SEQUENCE [LARGE SCALE GENOMIC DNA]</scope>
    <source>
        <strain evidence="3 4">IMCC34759</strain>
    </source>
</reference>
<dbReference type="InterPro" id="IPR010982">
    <property type="entry name" value="Lambda_DNA-bd_dom_sf"/>
</dbReference>
<dbReference type="CDD" id="cd00093">
    <property type="entry name" value="HTH_XRE"/>
    <property type="match status" value="1"/>
</dbReference>
<dbReference type="InterPro" id="IPR001387">
    <property type="entry name" value="Cro/C1-type_HTH"/>
</dbReference>
<dbReference type="EMBL" id="QJHK01000001">
    <property type="protein sequence ID" value="PXY42835.1"/>
    <property type="molecule type" value="Genomic_DNA"/>
</dbReference>
<evidence type="ECO:0000259" key="2">
    <source>
        <dbReference type="PROSITE" id="PS50943"/>
    </source>
</evidence>
<dbReference type="OrthoDB" id="881869at2"/>
<dbReference type="PANTHER" id="PTHR46558">
    <property type="entry name" value="TRACRIPTIONAL REGULATORY PROTEIN-RELATED-RELATED"/>
    <property type="match status" value="1"/>
</dbReference>
<feature type="domain" description="HTH cro/C1-type" evidence="2">
    <location>
        <begin position="7"/>
        <end position="61"/>
    </location>
</feature>
<organism evidence="3 4">
    <name type="scientific">Flavobacterium cheongpyeongense</name>
    <dbReference type="NCBI Taxonomy" id="2212651"/>
    <lineage>
        <taxon>Bacteria</taxon>
        <taxon>Pseudomonadati</taxon>
        <taxon>Bacteroidota</taxon>
        <taxon>Flavobacteriia</taxon>
        <taxon>Flavobacteriales</taxon>
        <taxon>Flavobacteriaceae</taxon>
        <taxon>Flavobacterium</taxon>
    </lineage>
</organism>
<dbReference type="Pfam" id="PF01381">
    <property type="entry name" value="HTH_3"/>
    <property type="match status" value="1"/>
</dbReference>